<evidence type="ECO:0000313" key="2">
    <source>
        <dbReference type="EMBL" id="GGV12828.1"/>
    </source>
</evidence>
<keyword evidence="3" id="KW-1185">Reference proteome</keyword>
<reference evidence="2" key="2">
    <citation type="submission" date="2020-09" db="EMBL/GenBank/DDBJ databases">
        <authorList>
            <person name="Sun Q."/>
            <person name="Ohkuma M."/>
        </authorList>
    </citation>
    <scope>NUCLEOTIDE SEQUENCE</scope>
    <source>
        <strain evidence="2">JCM 4369</strain>
    </source>
</reference>
<dbReference type="EMBL" id="BMTD01000015">
    <property type="protein sequence ID" value="GGV12828.1"/>
    <property type="molecule type" value="Genomic_DNA"/>
</dbReference>
<feature type="region of interest" description="Disordered" evidence="1">
    <location>
        <begin position="18"/>
        <end position="43"/>
    </location>
</feature>
<dbReference type="AlphaFoldDB" id="A0A918IG05"/>
<evidence type="ECO:0000313" key="3">
    <source>
        <dbReference type="Proteomes" id="UP000618795"/>
    </source>
</evidence>
<accession>A0A918IG05</accession>
<organism evidence="2 3">
    <name type="scientific">Streptomyces filipinensis</name>
    <dbReference type="NCBI Taxonomy" id="66887"/>
    <lineage>
        <taxon>Bacteria</taxon>
        <taxon>Bacillati</taxon>
        <taxon>Actinomycetota</taxon>
        <taxon>Actinomycetes</taxon>
        <taxon>Kitasatosporales</taxon>
        <taxon>Streptomycetaceae</taxon>
        <taxon>Streptomyces</taxon>
    </lineage>
</organism>
<reference evidence="2" key="1">
    <citation type="journal article" date="2014" name="Int. J. Syst. Evol. Microbiol.">
        <title>Complete genome sequence of Corynebacterium casei LMG S-19264T (=DSM 44701T), isolated from a smear-ripened cheese.</title>
        <authorList>
            <consortium name="US DOE Joint Genome Institute (JGI-PGF)"/>
            <person name="Walter F."/>
            <person name="Albersmeier A."/>
            <person name="Kalinowski J."/>
            <person name="Ruckert C."/>
        </authorList>
    </citation>
    <scope>NUCLEOTIDE SEQUENCE</scope>
    <source>
        <strain evidence="2">JCM 4369</strain>
    </source>
</reference>
<gene>
    <name evidence="2" type="ORF">GCM10010260_59570</name>
</gene>
<dbReference type="Proteomes" id="UP000618795">
    <property type="component" value="Unassembled WGS sequence"/>
</dbReference>
<evidence type="ECO:0000256" key="1">
    <source>
        <dbReference type="SAM" id="MobiDB-lite"/>
    </source>
</evidence>
<comment type="caution">
    <text evidence="2">The sequence shown here is derived from an EMBL/GenBank/DDBJ whole genome shotgun (WGS) entry which is preliminary data.</text>
</comment>
<protein>
    <submittedName>
        <fullName evidence="2">Uncharacterized protein</fullName>
    </submittedName>
</protein>
<sequence length="120" mass="13803">MGRELQWCRGACYSASAYRRRPKGRASRDSSSTETPAAERGWDGPWYRVRTDQFEVSFLPSTGEDLDDVCNIDVEVRLTGDGSRWSATMFTLAEVERLMERWSRTSTTSNPQFRMISKYS</sequence>
<proteinExistence type="predicted"/>
<name>A0A918IG05_9ACTN</name>